<comment type="caution">
    <text evidence="1">The sequence shown here is derived from an EMBL/GenBank/DDBJ whole genome shotgun (WGS) entry which is preliminary data.</text>
</comment>
<gene>
    <name evidence="1" type="ORF">N7G274_001613</name>
</gene>
<reference evidence="1 2" key="1">
    <citation type="submission" date="2024-09" db="EMBL/GenBank/DDBJ databases">
        <title>Rethinking Asexuality: The Enigmatic Case of Functional Sexual Genes in Lepraria (Stereocaulaceae).</title>
        <authorList>
            <person name="Doellman M."/>
            <person name="Sun Y."/>
            <person name="Barcenas-Pena A."/>
            <person name="Lumbsch H.T."/>
            <person name="Grewe F."/>
        </authorList>
    </citation>
    <scope>NUCLEOTIDE SEQUENCE [LARGE SCALE GENOMIC DNA]</scope>
    <source>
        <strain evidence="1 2">Mercado 3170</strain>
    </source>
</reference>
<sequence length="131" mass="14407">MDLAFNARAGPLAQVGVHILILDQVVQLATGAYGWYKARERTQSLSQLLEAKGAHLVNTSSFDKRVYTQCRDEQGQVLGVVVREGIATSTKLPKASTANPEDPNQACLRALTTGLLCFFSIPMQLPQYWQN</sequence>
<keyword evidence="2" id="KW-1185">Reference proteome</keyword>
<protein>
    <submittedName>
        <fullName evidence="1">Uncharacterized protein</fullName>
    </submittedName>
</protein>
<evidence type="ECO:0000313" key="2">
    <source>
        <dbReference type="Proteomes" id="UP001590950"/>
    </source>
</evidence>
<dbReference type="Proteomes" id="UP001590950">
    <property type="component" value="Unassembled WGS sequence"/>
</dbReference>
<accession>A0ABR4AKZ4</accession>
<evidence type="ECO:0000313" key="1">
    <source>
        <dbReference type="EMBL" id="KAL2046166.1"/>
    </source>
</evidence>
<dbReference type="EMBL" id="JBEFKJ010000004">
    <property type="protein sequence ID" value="KAL2046166.1"/>
    <property type="molecule type" value="Genomic_DNA"/>
</dbReference>
<proteinExistence type="predicted"/>
<organism evidence="1 2">
    <name type="scientific">Stereocaulon virgatum</name>
    <dbReference type="NCBI Taxonomy" id="373712"/>
    <lineage>
        <taxon>Eukaryota</taxon>
        <taxon>Fungi</taxon>
        <taxon>Dikarya</taxon>
        <taxon>Ascomycota</taxon>
        <taxon>Pezizomycotina</taxon>
        <taxon>Lecanoromycetes</taxon>
        <taxon>OSLEUM clade</taxon>
        <taxon>Lecanoromycetidae</taxon>
        <taxon>Lecanorales</taxon>
        <taxon>Lecanorineae</taxon>
        <taxon>Stereocaulaceae</taxon>
        <taxon>Stereocaulon</taxon>
    </lineage>
</organism>
<name>A0ABR4AKZ4_9LECA</name>